<dbReference type="InterPro" id="IPR000560">
    <property type="entry name" value="His_Pase_clade-2"/>
</dbReference>
<dbReference type="GO" id="GO:0016791">
    <property type="term" value="F:phosphatase activity"/>
    <property type="evidence" value="ECO:0007669"/>
    <property type="project" value="TreeGrafter"/>
</dbReference>
<dbReference type="AlphaFoldDB" id="A0AAD6HSF1"/>
<keyword evidence="4" id="KW-1185">Reference proteome</keyword>
<reference evidence="3" key="2">
    <citation type="submission" date="2023-01" db="EMBL/GenBank/DDBJ databases">
        <authorList>
            <person name="Petersen C."/>
        </authorList>
    </citation>
    <scope>NUCLEOTIDE SEQUENCE</scope>
    <source>
        <strain evidence="3">IBT 17514</strain>
    </source>
</reference>
<protein>
    <submittedName>
        <fullName evidence="3">Histidine acid phosphatase</fullName>
    </submittedName>
</protein>
<feature type="signal peptide" evidence="2">
    <location>
        <begin position="1"/>
        <end position="16"/>
    </location>
</feature>
<keyword evidence="2" id="KW-0732">Signal</keyword>
<feature type="chain" id="PRO_5041921087" evidence="2">
    <location>
        <begin position="17"/>
        <end position="501"/>
    </location>
</feature>
<evidence type="ECO:0000256" key="1">
    <source>
        <dbReference type="ARBA" id="ARBA00005375"/>
    </source>
</evidence>
<reference evidence="3" key="1">
    <citation type="journal article" date="2023" name="IMA Fungus">
        <title>Comparative genomic study of the Penicillium genus elucidates a diverse pangenome and 15 lateral gene transfer events.</title>
        <authorList>
            <person name="Petersen C."/>
            <person name="Sorensen T."/>
            <person name="Nielsen M.R."/>
            <person name="Sondergaard T.E."/>
            <person name="Sorensen J.L."/>
            <person name="Fitzpatrick D.A."/>
            <person name="Frisvad J.C."/>
            <person name="Nielsen K.L."/>
        </authorList>
    </citation>
    <scope>NUCLEOTIDE SEQUENCE</scope>
    <source>
        <strain evidence="3">IBT 17514</strain>
    </source>
</reference>
<dbReference type="Pfam" id="PF00328">
    <property type="entry name" value="His_Phos_2"/>
    <property type="match status" value="1"/>
</dbReference>
<dbReference type="InterPro" id="IPR029033">
    <property type="entry name" value="His_PPase_superfam"/>
</dbReference>
<dbReference type="Proteomes" id="UP001215712">
    <property type="component" value="Unassembled WGS sequence"/>
</dbReference>
<dbReference type="EMBL" id="JAQJAN010000003">
    <property type="protein sequence ID" value="KAJ5733608.1"/>
    <property type="molecule type" value="Genomic_DNA"/>
</dbReference>
<sequence>MKFSLIWAALVNPSKLFSTALTLIVVDRRPDTGTSSDASFYPPLDAISYITNAKHGTYGGIFTAPADEETEKIDGTYNYCTMPHPSPDLYQLPSPVREGSVEAQLIYVEYMQRHQRRTPYNILPGGEDQEYHCDNVHITAGSSSADSSLIPVPMYTETYKDSKNPFTRQYVNGTCQYPQLTLGGVLDGYRHGRDLWAVYGEQMKLLPSSPDTNNVWFRASSSPLTHASASAVLRGIWPDYDGSLPLHQQAAGIDTVDQGFPCPSRSQLLSTIQSTDEWNQHLAATQDLRDRLAIMFNANRTDWMSTFDHFADNFQGRLCNGYRLPCSLDDPSKCAMEDDAYAVFRAGDWEWNYWWNRNQKASHYIQLTEGLFLQEIALRLTAIKEGTLDRVYSHTFIHDGDLGPILGALGIQQLRWPGMAANIAFEVWYVKYSVGPSDLIWKSSPDFLTRQTSDSEFYVRVLYSGHPLRTSEGKLDWVPFSKLIQRLNKHVPQDIVGMCSS</sequence>
<comment type="similarity">
    <text evidence="1">Belongs to the histidine acid phosphatase family.</text>
</comment>
<proteinExistence type="inferred from homology"/>
<dbReference type="PANTHER" id="PTHR11567">
    <property type="entry name" value="ACID PHOSPHATASE-RELATED"/>
    <property type="match status" value="1"/>
</dbReference>
<name>A0AAD6HSF1_9EURO</name>
<dbReference type="PANTHER" id="PTHR11567:SF195">
    <property type="entry name" value="ACID PHOSPHATASE, PUTATIVE (AFU_ORTHOLOGUE AFUA_3G14570)-RELATED"/>
    <property type="match status" value="1"/>
</dbReference>
<dbReference type="CDD" id="cd07061">
    <property type="entry name" value="HP_HAP_like"/>
    <property type="match status" value="1"/>
</dbReference>
<evidence type="ECO:0000256" key="2">
    <source>
        <dbReference type="SAM" id="SignalP"/>
    </source>
</evidence>
<comment type="caution">
    <text evidence="3">The sequence shown here is derived from an EMBL/GenBank/DDBJ whole genome shotgun (WGS) entry which is preliminary data.</text>
</comment>
<organism evidence="3 4">
    <name type="scientific">Penicillium malachiteum</name>
    <dbReference type="NCBI Taxonomy" id="1324776"/>
    <lineage>
        <taxon>Eukaryota</taxon>
        <taxon>Fungi</taxon>
        <taxon>Dikarya</taxon>
        <taxon>Ascomycota</taxon>
        <taxon>Pezizomycotina</taxon>
        <taxon>Eurotiomycetes</taxon>
        <taxon>Eurotiomycetidae</taxon>
        <taxon>Eurotiales</taxon>
        <taxon>Aspergillaceae</taxon>
        <taxon>Penicillium</taxon>
    </lineage>
</organism>
<accession>A0AAD6HSF1</accession>
<evidence type="ECO:0000313" key="3">
    <source>
        <dbReference type="EMBL" id="KAJ5733608.1"/>
    </source>
</evidence>
<dbReference type="InterPro" id="IPR050645">
    <property type="entry name" value="Histidine_acid_phosphatase"/>
</dbReference>
<gene>
    <name evidence="3" type="ORF">N7493_002394</name>
</gene>
<dbReference type="SUPFAM" id="SSF53254">
    <property type="entry name" value="Phosphoglycerate mutase-like"/>
    <property type="match status" value="1"/>
</dbReference>
<evidence type="ECO:0000313" key="4">
    <source>
        <dbReference type="Proteomes" id="UP001215712"/>
    </source>
</evidence>
<dbReference type="Gene3D" id="3.40.50.1240">
    <property type="entry name" value="Phosphoglycerate mutase-like"/>
    <property type="match status" value="1"/>
</dbReference>